<evidence type="ECO:0000256" key="4">
    <source>
        <dbReference type="ARBA" id="ARBA00023125"/>
    </source>
</evidence>
<dbReference type="InterPro" id="IPR014284">
    <property type="entry name" value="RNA_pol_sigma-70_dom"/>
</dbReference>
<keyword evidence="4 6" id="KW-0238">DNA-binding</keyword>
<organism evidence="9">
    <name type="scientific">Tepidanaerobacter syntrophicus</name>
    <dbReference type="NCBI Taxonomy" id="224999"/>
    <lineage>
        <taxon>Bacteria</taxon>
        <taxon>Bacillati</taxon>
        <taxon>Bacillota</taxon>
        <taxon>Clostridia</taxon>
        <taxon>Thermosediminibacterales</taxon>
        <taxon>Tepidanaerobacteraceae</taxon>
        <taxon>Tepidanaerobacter</taxon>
    </lineage>
</organism>
<sequence>MDHDAKLVQECLLGNEDAFFEIVEAYKGYVFAIILNFIKDSYIAEDIAQEVFLQVYRSLPQFKNKNFKAWIGKIAVNKAIDFKRTQKKFYENEVMQEKESISIAENKIPTPEDALLDKEQKTKVDEAVAGLPEIYGRVLRKYYFEGKTYQQIALEENITVKAVESRLYRAKKLFKKSWGRENIT</sequence>
<dbReference type="InterPro" id="IPR039425">
    <property type="entry name" value="RNA_pol_sigma-70-like"/>
</dbReference>
<dbReference type="InterPro" id="IPR013249">
    <property type="entry name" value="RNA_pol_sigma70_r4_t2"/>
</dbReference>
<evidence type="ECO:0000259" key="7">
    <source>
        <dbReference type="Pfam" id="PF04542"/>
    </source>
</evidence>
<dbReference type="InterPro" id="IPR036388">
    <property type="entry name" value="WH-like_DNA-bd_sf"/>
</dbReference>
<dbReference type="Proteomes" id="UP000062160">
    <property type="component" value="Unassembled WGS sequence"/>
</dbReference>
<proteinExistence type="inferred from homology"/>
<dbReference type="PROSITE" id="PS01063">
    <property type="entry name" value="SIGMA70_ECF"/>
    <property type="match status" value="1"/>
</dbReference>
<dbReference type="GO" id="GO:0016987">
    <property type="term" value="F:sigma factor activity"/>
    <property type="evidence" value="ECO:0007669"/>
    <property type="project" value="UniProtKB-KW"/>
</dbReference>
<evidence type="ECO:0000259" key="8">
    <source>
        <dbReference type="Pfam" id="PF08281"/>
    </source>
</evidence>
<dbReference type="Gene3D" id="1.10.10.10">
    <property type="entry name" value="Winged helix-like DNA-binding domain superfamily/Winged helix DNA-binding domain"/>
    <property type="match status" value="1"/>
</dbReference>
<dbReference type="EMBL" id="DF977001">
    <property type="protein sequence ID" value="GAQ25365.1"/>
    <property type="molecule type" value="Genomic_DNA"/>
</dbReference>
<protein>
    <recommendedName>
        <fullName evidence="6">RNA polymerase sigma factor</fullName>
    </recommendedName>
</protein>
<dbReference type="GO" id="GO:0003677">
    <property type="term" value="F:DNA binding"/>
    <property type="evidence" value="ECO:0007669"/>
    <property type="project" value="UniProtKB-KW"/>
</dbReference>
<dbReference type="AlphaFoldDB" id="A0A0U9HEZ1"/>
<feature type="domain" description="RNA polymerase sigma factor 70 region 4 type 2" evidence="8">
    <location>
        <begin position="123"/>
        <end position="172"/>
    </location>
</feature>
<keyword evidence="3 6" id="KW-0731">Sigma factor</keyword>
<evidence type="ECO:0000256" key="5">
    <source>
        <dbReference type="ARBA" id="ARBA00023163"/>
    </source>
</evidence>
<dbReference type="SUPFAM" id="SSF88946">
    <property type="entry name" value="Sigma2 domain of RNA polymerase sigma factors"/>
    <property type="match status" value="1"/>
</dbReference>
<keyword evidence="10" id="KW-1185">Reference proteome</keyword>
<evidence type="ECO:0000313" key="10">
    <source>
        <dbReference type="Proteomes" id="UP000062160"/>
    </source>
</evidence>
<reference evidence="9" key="1">
    <citation type="journal article" date="2016" name="Genome Announc.">
        <title>Draft Genome Sequence of the Syntrophic Lactate-Degrading Bacterium Tepidanaerobacter syntrophicus JLT.</title>
        <authorList>
            <person name="Matsuura N."/>
            <person name="Ohashi A."/>
            <person name="Tourlousse D.M."/>
            <person name="Sekiguchi Y."/>
        </authorList>
    </citation>
    <scope>NUCLEOTIDE SEQUENCE [LARGE SCALE GENOMIC DNA]</scope>
    <source>
        <strain evidence="9">JL</strain>
    </source>
</reference>
<dbReference type="GO" id="GO:0006950">
    <property type="term" value="P:response to stress"/>
    <property type="evidence" value="ECO:0007669"/>
    <property type="project" value="UniProtKB-ARBA"/>
</dbReference>
<dbReference type="RefSeq" id="WP_059032754.1">
    <property type="nucleotide sequence ID" value="NZ_BSDN01000014.1"/>
</dbReference>
<name>A0A0U9HEZ1_9FIRM</name>
<comment type="similarity">
    <text evidence="1 6">Belongs to the sigma-70 factor family. ECF subfamily.</text>
</comment>
<dbReference type="InterPro" id="IPR013324">
    <property type="entry name" value="RNA_pol_sigma_r3/r4-like"/>
</dbReference>
<dbReference type="InterPro" id="IPR007627">
    <property type="entry name" value="RNA_pol_sigma70_r2"/>
</dbReference>
<keyword evidence="2 6" id="KW-0805">Transcription regulation</keyword>
<dbReference type="OrthoDB" id="9784984at2"/>
<dbReference type="GO" id="GO:0006352">
    <property type="term" value="P:DNA-templated transcription initiation"/>
    <property type="evidence" value="ECO:0007669"/>
    <property type="project" value="InterPro"/>
</dbReference>
<evidence type="ECO:0000256" key="1">
    <source>
        <dbReference type="ARBA" id="ARBA00010641"/>
    </source>
</evidence>
<dbReference type="Pfam" id="PF08281">
    <property type="entry name" value="Sigma70_r4_2"/>
    <property type="match status" value="1"/>
</dbReference>
<feature type="domain" description="RNA polymerase sigma-70 region 2" evidence="7">
    <location>
        <begin position="22"/>
        <end position="88"/>
    </location>
</feature>
<evidence type="ECO:0000256" key="6">
    <source>
        <dbReference type="RuleBase" id="RU000716"/>
    </source>
</evidence>
<dbReference type="InterPro" id="IPR013325">
    <property type="entry name" value="RNA_pol_sigma_r2"/>
</dbReference>
<dbReference type="CDD" id="cd06171">
    <property type="entry name" value="Sigma70_r4"/>
    <property type="match status" value="1"/>
</dbReference>
<dbReference type="STRING" id="224999.GCA_001485475_01381"/>
<evidence type="ECO:0000256" key="2">
    <source>
        <dbReference type="ARBA" id="ARBA00023015"/>
    </source>
</evidence>
<dbReference type="InterPro" id="IPR000838">
    <property type="entry name" value="RNA_pol_sigma70_ECF_CS"/>
</dbReference>
<dbReference type="SUPFAM" id="SSF88659">
    <property type="entry name" value="Sigma3 and sigma4 domains of RNA polymerase sigma factors"/>
    <property type="match status" value="1"/>
</dbReference>
<keyword evidence="5 6" id="KW-0804">Transcription</keyword>
<evidence type="ECO:0000256" key="3">
    <source>
        <dbReference type="ARBA" id="ARBA00023082"/>
    </source>
</evidence>
<evidence type="ECO:0000313" key="9">
    <source>
        <dbReference type="EMBL" id="GAQ25365.1"/>
    </source>
</evidence>
<dbReference type="Gene3D" id="1.10.1740.10">
    <property type="match status" value="1"/>
</dbReference>
<dbReference type="PANTHER" id="PTHR43133">
    <property type="entry name" value="RNA POLYMERASE ECF-TYPE SIGMA FACTO"/>
    <property type="match status" value="1"/>
</dbReference>
<gene>
    <name evidence="9" type="ORF">TSYNT_7386</name>
</gene>
<dbReference type="NCBIfam" id="TIGR02937">
    <property type="entry name" value="sigma70-ECF"/>
    <property type="match status" value="1"/>
</dbReference>
<accession>A0A0U9HEZ1</accession>
<dbReference type="Pfam" id="PF04542">
    <property type="entry name" value="Sigma70_r2"/>
    <property type="match status" value="1"/>
</dbReference>
<dbReference type="PANTHER" id="PTHR43133:SF60">
    <property type="entry name" value="RNA POLYMERASE SIGMA FACTOR SIGV"/>
    <property type="match status" value="1"/>
</dbReference>